<dbReference type="eggNOG" id="ENOG502SHVI">
    <property type="taxonomic scope" value="Eukaryota"/>
</dbReference>
<feature type="domain" description="Xylanolytic transcriptional activator regulatory" evidence="3">
    <location>
        <begin position="284"/>
        <end position="355"/>
    </location>
</feature>
<dbReference type="InterPro" id="IPR007219">
    <property type="entry name" value="XnlR_reg_dom"/>
</dbReference>
<dbReference type="Pfam" id="PF04082">
    <property type="entry name" value="Fungal_trans"/>
    <property type="match status" value="1"/>
</dbReference>
<evidence type="ECO:0000259" key="3">
    <source>
        <dbReference type="SMART" id="SM00906"/>
    </source>
</evidence>
<dbReference type="VEuPathDB" id="FungiDB:G647_02854"/>
<evidence type="ECO:0000313" key="4">
    <source>
        <dbReference type="EMBL" id="OCT49067.1"/>
    </source>
</evidence>
<dbReference type="EMBL" id="LGRB01000011">
    <property type="protein sequence ID" value="OCT49067.1"/>
    <property type="molecule type" value="Genomic_DNA"/>
</dbReference>
<dbReference type="CDD" id="cd12148">
    <property type="entry name" value="fungal_TF_MHR"/>
    <property type="match status" value="1"/>
</dbReference>
<dbReference type="InterPro" id="IPR050613">
    <property type="entry name" value="Sec_Metabolite_Reg"/>
</dbReference>
<keyword evidence="2" id="KW-0539">Nucleus</keyword>
<evidence type="ECO:0000313" key="5">
    <source>
        <dbReference type="Proteomes" id="UP000094526"/>
    </source>
</evidence>
<dbReference type="PANTHER" id="PTHR31001">
    <property type="entry name" value="UNCHARACTERIZED TRANSCRIPTIONAL REGULATORY PROTEIN"/>
    <property type="match status" value="1"/>
</dbReference>
<dbReference type="SMART" id="SM00906">
    <property type="entry name" value="Fungal_trans"/>
    <property type="match status" value="1"/>
</dbReference>
<proteinExistence type="predicted"/>
<dbReference type="Proteomes" id="UP000094526">
    <property type="component" value="Unassembled WGS sequence"/>
</dbReference>
<dbReference type="VEuPathDB" id="FungiDB:CLCR_04619"/>
<gene>
    <name evidence="4" type="ORF">CLCR_04619</name>
</gene>
<accession>A0A1C1CKQ2</accession>
<dbReference type="GO" id="GO:0008270">
    <property type="term" value="F:zinc ion binding"/>
    <property type="evidence" value="ECO:0007669"/>
    <property type="project" value="InterPro"/>
</dbReference>
<dbReference type="PANTHER" id="PTHR31001:SF49">
    <property type="entry name" value="ZN(II)2CYS6 TRANSCRIPTION FACTOR (EUROFUNG)"/>
    <property type="match status" value="1"/>
</dbReference>
<comment type="subcellular location">
    <subcellularLocation>
        <location evidence="1">Nucleus</location>
    </subcellularLocation>
</comment>
<sequence>MQSLQKAKVNVTALYAPPNVRDRVRQLESQVDFLMGALKQANPATTLDYAMSGSQTAGPSFENEEEGVSDEELALDPDSAGYIQFSHSQTTYVAGGHWMSILRKIPELADVFGSDFCLDKDAGMPAEGEDDGLALTGFHERVDRQHILNALPSKDFADSLVAVCFTNTNNEAMIVHPPTFRKEYERFWADPTSTPIIWVGLLFALMCLAVQYQQYSPDEARRLQVIESDPENLLRLYRTRTIQCLILGRYSNAPPYAVETILLYLLMETLGRQSMQNLDGPLIQWGNLVRIAFKAGYHRDGSNFPGISCFQAETRRRVWAILMGWDLYLSMQFALPSAINLSLCDTKEPRNLGDEDLYEHMVELPPPRADSAHTLPQFHVAKNKLLEIFGRINDLTTSVKSSPSYTEILKLDATLTNTYESIISVWQPQHQPQDSMSTSSRAAPFISVAYTFLAFIYYRARIALHRKYIAPGRRHKQFTYSRKVGIEAALTILQHQWVLYLETQVGGQLCRHGWKFLVLLIQDFLYATAILCVELAEEVSLTDLGWASNGAPASEDVGNAGTHMRDRVFHALSSAYIVWLQSKESESSREVKLVVASLKHLLSKAQEAGVGQTTMIAPTAPAVLPKPGADAYMVESGSTLAGQAPSPSASTAATPQSDGIYWGIGHFPI</sequence>
<dbReference type="GO" id="GO:0006351">
    <property type="term" value="P:DNA-templated transcription"/>
    <property type="evidence" value="ECO:0007669"/>
    <property type="project" value="InterPro"/>
</dbReference>
<evidence type="ECO:0000256" key="1">
    <source>
        <dbReference type="ARBA" id="ARBA00004123"/>
    </source>
</evidence>
<reference evidence="5" key="1">
    <citation type="submission" date="2015-07" db="EMBL/GenBank/DDBJ databases">
        <authorList>
            <person name="Teixeira M.M."/>
            <person name="Souza R.C."/>
            <person name="Almeida L.G."/>
            <person name="Vicente V.A."/>
            <person name="de Hoog S."/>
            <person name="Bocca A.L."/>
            <person name="de Almeida S.R."/>
            <person name="Vasconcelos A.T."/>
            <person name="Felipe M.S."/>
        </authorList>
    </citation>
    <scope>NUCLEOTIDE SEQUENCE [LARGE SCALE GENOMIC DNA]</scope>
    <source>
        <strain evidence="5">KSF</strain>
    </source>
</reference>
<dbReference type="STRING" id="86049.A0A1C1CKQ2"/>
<dbReference type="AlphaFoldDB" id="A0A1C1CKQ2"/>
<organism evidence="4 5">
    <name type="scientific">Cladophialophora carrionii</name>
    <dbReference type="NCBI Taxonomy" id="86049"/>
    <lineage>
        <taxon>Eukaryota</taxon>
        <taxon>Fungi</taxon>
        <taxon>Dikarya</taxon>
        <taxon>Ascomycota</taxon>
        <taxon>Pezizomycotina</taxon>
        <taxon>Eurotiomycetes</taxon>
        <taxon>Chaetothyriomycetidae</taxon>
        <taxon>Chaetothyriales</taxon>
        <taxon>Herpotrichiellaceae</taxon>
        <taxon>Cladophialophora</taxon>
    </lineage>
</organism>
<name>A0A1C1CKQ2_9EURO</name>
<dbReference type="GO" id="GO:0005634">
    <property type="term" value="C:nucleus"/>
    <property type="evidence" value="ECO:0007669"/>
    <property type="project" value="UniProtKB-SubCell"/>
</dbReference>
<protein>
    <submittedName>
        <fullName evidence="4">Putative C6 transcription factor</fullName>
    </submittedName>
</protein>
<dbReference type="OrthoDB" id="4934715at2759"/>
<keyword evidence="5" id="KW-1185">Reference proteome</keyword>
<evidence type="ECO:0000256" key="2">
    <source>
        <dbReference type="ARBA" id="ARBA00023242"/>
    </source>
</evidence>
<dbReference type="GO" id="GO:0003677">
    <property type="term" value="F:DNA binding"/>
    <property type="evidence" value="ECO:0007669"/>
    <property type="project" value="InterPro"/>
</dbReference>
<comment type="caution">
    <text evidence="4">The sequence shown here is derived from an EMBL/GenBank/DDBJ whole genome shotgun (WGS) entry which is preliminary data.</text>
</comment>